<feature type="region of interest" description="Disordered" evidence="5">
    <location>
        <begin position="70"/>
        <end position="100"/>
    </location>
</feature>
<keyword evidence="3" id="KW-0238">DNA-binding</keyword>
<evidence type="ECO:0000256" key="2">
    <source>
        <dbReference type="ARBA" id="ARBA00022908"/>
    </source>
</evidence>
<dbReference type="EMBL" id="CP010784">
    <property type="protein sequence ID" value="ATF06285.1"/>
    <property type="molecule type" value="Genomic_DNA"/>
</dbReference>
<dbReference type="GeneID" id="31846615"/>
<dbReference type="Pfam" id="PF22022">
    <property type="entry name" value="Phage_int_M"/>
    <property type="match status" value="1"/>
</dbReference>
<protein>
    <recommendedName>
        <fullName evidence="10">Integrase</fullName>
    </recommendedName>
</protein>
<dbReference type="Gene3D" id="1.10.443.10">
    <property type="entry name" value="Intergrase catalytic core"/>
    <property type="match status" value="1"/>
</dbReference>
<evidence type="ECO:0000259" key="6">
    <source>
        <dbReference type="Pfam" id="PF13356"/>
    </source>
</evidence>
<name>A0AAC9ZA47_9RHOB</name>
<dbReference type="AlphaFoldDB" id="A0AAC9ZA47"/>
<feature type="compositionally biased region" description="Basic and acidic residues" evidence="5">
    <location>
        <begin position="70"/>
        <end position="96"/>
    </location>
</feature>
<evidence type="ECO:0000259" key="7">
    <source>
        <dbReference type="Pfam" id="PF22022"/>
    </source>
</evidence>
<dbReference type="RefSeq" id="WP_024097628.1">
    <property type="nucleotide sequence ID" value="NZ_CP010588.1"/>
</dbReference>
<dbReference type="InterPro" id="IPR011010">
    <property type="entry name" value="DNA_brk_join_enz"/>
</dbReference>
<dbReference type="PANTHER" id="PTHR30629">
    <property type="entry name" value="PROPHAGE INTEGRASE"/>
    <property type="match status" value="1"/>
</dbReference>
<evidence type="ECO:0000313" key="9">
    <source>
        <dbReference type="Proteomes" id="UP000217545"/>
    </source>
</evidence>
<reference evidence="8 9" key="1">
    <citation type="journal article" date="2017" name="Front. Microbiol.">
        <title>Phaeobacter piscinae sp. nov., a species of the Roseobacter group and potential aquaculture probiont.</title>
        <authorList>
            <person name="Sonnenschein E.C."/>
            <person name="Phippen C.B.W."/>
            <person name="Nielsen K.F."/>
            <person name="Mateiu R.V."/>
            <person name="Melchiorsen J."/>
            <person name="Gram L."/>
            <person name="Overmann J."/>
            <person name="Freese H.M."/>
        </authorList>
    </citation>
    <scope>NUCLEOTIDE SEQUENCE [LARGE SCALE GENOMIC DNA]</scope>
    <source>
        <strain evidence="8 9">P63</strain>
    </source>
</reference>
<evidence type="ECO:0000256" key="4">
    <source>
        <dbReference type="ARBA" id="ARBA00023172"/>
    </source>
</evidence>
<dbReference type="CDD" id="cd00801">
    <property type="entry name" value="INT_P4_C"/>
    <property type="match status" value="1"/>
</dbReference>
<gene>
    <name evidence="8" type="ORF">PhaeoP63_02218</name>
</gene>
<comment type="similarity">
    <text evidence="1">Belongs to the 'phage' integrase family.</text>
</comment>
<dbReference type="GO" id="GO:0003677">
    <property type="term" value="F:DNA binding"/>
    <property type="evidence" value="ECO:0007669"/>
    <property type="project" value="UniProtKB-KW"/>
</dbReference>
<feature type="domain" description="Integrase DNA-binding" evidence="6">
    <location>
        <begin position="6"/>
        <end position="85"/>
    </location>
</feature>
<dbReference type="InterPro" id="IPR025166">
    <property type="entry name" value="Integrase_DNA_bind_dom"/>
</dbReference>
<accession>A0AAC9ZA47</accession>
<dbReference type="Gene3D" id="3.30.160.390">
    <property type="entry name" value="Integrase, DNA-binding domain"/>
    <property type="match status" value="1"/>
</dbReference>
<dbReference type="Pfam" id="PF13356">
    <property type="entry name" value="Arm-DNA-bind_3"/>
    <property type="match status" value="1"/>
</dbReference>
<dbReference type="PANTHER" id="PTHR30629:SF2">
    <property type="entry name" value="PROPHAGE INTEGRASE INTS-RELATED"/>
    <property type="match status" value="1"/>
</dbReference>
<dbReference type="SUPFAM" id="SSF56349">
    <property type="entry name" value="DNA breaking-rejoining enzymes"/>
    <property type="match status" value="1"/>
</dbReference>
<organism evidence="8 9">
    <name type="scientific">Phaeobacter gallaeciensis</name>
    <dbReference type="NCBI Taxonomy" id="60890"/>
    <lineage>
        <taxon>Bacteria</taxon>
        <taxon>Pseudomonadati</taxon>
        <taxon>Pseudomonadota</taxon>
        <taxon>Alphaproteobacteria</taxon>
        <taxon>Rhodobacterales</taxon>
        <taxon>Roseobacteraceae</taxon>
        <taxon>Phaeobacter</taxon>
    </lineage>
</organism>
<dbReference type="InterPro" id="IPR053876">
    <property type="entry name" value="Phage_int_M"/>
</dbReference>
<dbReference type="InterPro" id="IPR010998">
    <property type="entry name" value="Integrase_recombinase_N"/>
</dbReference>
<feature type="domain" description="Phage integrase central" evidence="7">
    <location>
        <begin position="101"/>
        <end position="178"/>
    </location>
</feature>
<keyword evidence="2" id="KW-0229">DNA integration</keyword>
<dbReference type="InterPro" id="IPR050808">
    <property type="entry name" value="Phage_Integrase"/>
</dbReference>
<dbReference type="InterPro" id="IPR038488">
    <property type="entry name" value="Integrase_DNA-bd_sf"/>
</dbReference>
<evidence type="ECO:0000256" key="5">
    <source>
        <dbReference type="SAM" id="MobiDB-lite"/>
    </source>
</evidence>
<dbReference type="Gene3D" id="1.10.150.130">
    <property type="match status" value="1"/>
</dbReference>
<evidence type="ECO:0000313" key="8">
    <source>
        <dbReference type="EMBL" id="ATF06285.1"/>
    </source>
</evidence>
<evidence type="ECO:0008006" key="10">
    <source>
        <dbReference type="Google" id="ProtNLM"/>
    </source>
</evidence>
<keyword evidence="4" id="KW-0233">DNA recombination</keyword>
<dbReference type="GO" id="GO:0015074">
    <property type="term" value="P:DNA integration"/>
    <property type="evidence" value="ECO:0007669"/>
    <property type="project" value="UniProtKB-KW"/>
</dbReference>
<evidence type="ECO:0000256" key="3">
    <source>
        <dbReference type="ARBA" id="ARBA00023125"/>
    </source>
</evidence>
<dbReference type="GO" id="GO:0006310">
    <property type="term" value="P:DNA recombination"/>
    <property type="evidence" value="ECO:0007669"/>
    <property type="project" value="UniProtKB-KW"/>
</dbReference>
<evidence type="ECO:0000256" key="1">
    <source>
        <dbReference type="ARBA" id="ARBA00008857"/>
    </source>
</evidence>
<sequence>MARNKLKAVEVKNGNGKLFDGAGLYLLKRDADKGRWIYRYKHQGRSREMGLGPYPAVSLAEARKSRDTWEAALRSGEDPIATRDRQRADQRAEASRSDPTFAEAAETTFEAKKAGLRRDGASGRWLSPIKLYMVPAIGGMRMSQIHQTDIHRALAPIWRKKHPTAEKAIQRTKIIFEHMRFSGVECDPFTVDMAKHMLGEVRHQIKKTPASAWQDIPRIYAALNRDDASHLCLRFKILTLVRSAGVRDARFAEIDGDVWTVPEDRMKGSEGKVSDFRVPLSSAALEVVARAEKWKRSAYMFPGGRSGGISDVAIGKVFRKIDPNGTPHGLRTSFRTWVQDTDAAHYDVAETALSHIIGGKVERAYARSDMLERRRSLMEAWAQFVTGAKENVVPIRGGAV</sequence>
<dbReference type="InterPro" id="IPR013762">
    <property type="entry name" value="Integrase-like_cat_sf"/>
</dbReference>
<proteinExistence type="inferred from homology"/>
<dbReference type="Proteomes" id="UP000217545">
    <property type="component" value="Chromosome"/>
</dbReference>